<gene>
    <name evidence="2" type="ORF">SDC9_183283</name>
</gene>
<evidence type="ECO:0000259" key="1">
    <source>
        <dbReference type="Pfam" id="PF14501"/>
    </source>
</evidence>
<protein>
    <recommendedName>
        <fullName evidence="1">Sensor histidine kinase NatK-like C-terminal domain-containing protein</fullName>
    </recommendedName>
</protein>
<accession>A0A645H9T6</accession>
<dbReference type="InterPro" id="IPR032834">
    <property type="entry name" value="NatK-like_C"/>
</dbReference>
<dbReference type="Pfam" id="PF14501">
    <property type="entry name" value="HATPase_c_5"/>
    <property type="match status" value="1"/>
</dbReference>
<dbReference type="EMBL" id="VSSQ01089585">
    <property type="protein sequence ID" value="MPN35781.1"/>
    <property type="molecule type" value="Genomic_DNA"/>
</dbReference>
<dbReference type="AlphaFoldDB" id="A0A645H9T6"/>
<reference evidence="2" key="1">
    <citation type="submission" date="2019-08" db="EMBL/GenBank/DDBJ databases">
        <authorList>
            <person name="Kucharzyk K."/>
            <person name="Murdoch R.W."/>
            <person name="Higgins S."/>
            <person name="Loffler F."/>
        </authorList>
    </citation>
    <scope>NUCLEOTIDE SEQUENCE</scope>
</reference>
<sequence>MVKNSTSGYLKMSGSSFLSNKSGKHHGIGLRRIDEITTKYGGYVSRTHDNSVFETNIMLPLEKVLVPV</sequence>
<organism evidence="2">
    <name type="scientific">bioreactor metagenome</name>
    <dbReference type="NCBI Taxonomy" id="1076179"/>
    <lineage>
        <taxon>unclassified sequences</taxon>
        <taxon>metagenomes</taxon>
        <taxon>ecological metagenomes</taxon>
    </lineage>
</organism>
<comment type="caution">
    <text evidence="2">The sequence shown here is derived from an EMBL/GenBank/DDBJ whole genome shotgun (WGS) entry which is preliminary data.</text>
</comment>
<name>A0A645H9T6_9ZZZZ</name>
<evidence type="ECO:0000313" key="2">
    <source>
        <dbReference type="EMBL" id="MPN35781.1"/>
    </source>
</evidence>
<feature type="domain" description="Sensor histidine kinase NatK-like C-terminal" evidence="1">
    <location>
        <begin position="2"/>
        <end position="60"/>
    </location>
</feature>
<proteinExistence type="predicted"/>